<name>A0A7Z0WRS1_9PSEU</name>
<dbReference type="Gene3D" id="1.10.510.10">
    <property type="entry name" value="Transferase(Phosphotransferase) domain 1"/>
    <property type="match status" value="1"/>
</dbReference>
<evidence type="ECO:0000313" key="9">
    <source>
        <dbReference type="EMBL" id="OLF13122.1"/>
    </source>
</evidence>
<reference evidence="9 10" key="1">
    <citation type="submission" date="2016-12" db="EMBL/GenBank/DDBJ databases">
        <title>The draft genome sequence of Actinophytocola xinjiangensis.</title>
        <authorList>
            <person name="Wang W."/>
            <person name="Yuan L."/>
        </authorList>
    </citation>
    <scope>NUCLEOTIDE SEQUENCE [LARGE SCALE GENOMIC DNA]</scope>
    <source>
        <strain evidence="9 10">CGMCC 4.4663</strain>
    </source>
</reference>
<protein>
    <recommendedName>
        <fullName evidence="1">non-specific serine/threonine protein kinase</fullName>
        <ecNumber evidence="1">2.7.11.1</ecNumber>
    </recommendedName>
</protein>
<dbReference type="AlphaFoldDB" id="A0A7Z0WRS1"/>
<evidence type="ECO:0000256" key="4">
    <source>
        <dbReference type="ARBA" id="ARBA00022741"/>
    </source>
</evidence>
<accession>A0A7Z0WRS1</accession>
<dbReference type="Pfam" id="PF00069">
    <property type="entry name" value="Pkinase"/>
    <property type="match status" value="1"/>
</dbReference>
<evidence type="ECO:0000259" key="8">
    <source>
        <dbReference type="PROSITE" id="PS50011"/>
    </source>
</evidence>
<dbReference type="Gene3D" id="3.30.200.20">
    <property type="entry name" value="Phosphorylase Kinase, domain 1"/>
    <property type="match status" value="1"/>
</dbReference>
<keyword evidence="10" id="KW-1185">Reference proteome</keyword>
<evidence type="ECO:0000313" key="10">
    <source>
        <dbReference type="Proteomes" id="UP000185696"/>
    </source>
</evidence>
<keyword evidence="4 7" id="KW-0547">Nucleotide-binding</keyword>
<keyword evidence="6 7" id="KW-0067">ATP-binding</keyword>
<evidence type="ECO:0000256" key="1">
    <source>
        <dbReference type="ARBA" id="ARBA00012513"/>
    </source>
</evidence>
<evidence type="ECO:0000256" key="7">
    <source>
        <dbReference type="PROSITE-ProRule" id="PRU10141"/>
    </source>
</evidence>
<feature type="binding site" evidence="7">
    <location>
        <position position="43"/>
    </location>
    <ligand>
        <name>ATP</name>
        <dbReference type="ChEBI" id="CHEBI:30616"/>
    </ligand>
</feature>
<comment type="caution">
    <text evidence="9">The sequence shown here is derived from an EMBL/GenBank/DDBJ whole genome shotgun (WGS) entry which is preliminary data.</text>
</comment>
<gene>
    <name evidence="9" type="ORF">BLA60_07800</name>
</gene>
<organism evidence="9 10">
    <name type="scientific">Actinophytocola xinjiangensis</name>
    <dbReference type="NCBI Taxonomy" id="485602"/>
    <lineage>
        <taxon>Bacteria</taxon>
        <taxon>Bacillati</taxon>
        <taxon>Actinomycetota</taxon>
        <taxon>Actinomycetes</taxon>
        <taxon>Pseudonocardiales</taxon>
        <taxon>Pseudonocardiaceae</taxon>
    </lineage>
</organism>
<proteinExistence type="predicted"/>
<evidence type="ECO:0000256" key="3">
    <source>
        <dbReference type="ARBA" id="ARBA00022679"/>
    </source>
</evidence>
<dbReference type="SMART" id="SM00220">
    <property type="entry name" value="S_TKc"/>
    <property type="match status" value="1"/>
</dbReference>
<dbReference type="InterPro" id="IPR000719">
    <property type="entry name" value="Prot_kinase_dom"/>
</dbReference>
<dbReference type="PROSITE" id="PS50011">
    <property type="entry name" value="PROTEIN_KINASE_DOM"/>
    <property type="match status" value="1"/>
</dbReference>
<dbReference type="EC" id="2.7.11.1" evidence="1"/>
<sequence>MGAGDQPRVIADRYELLDRIGSGGMGTVWRATDQLLRRTVAVKEVHLLARGEELTKRRRRAHREARAIARISHPGVIDIYDLVDHEDRLWMVMELVDGPSLADVPAGSMSPARVADIGAQLLSALDAVHSTGALHRDVKPSNVLLRADGRVVLCDFGIVALADTESITQSGALVGSLEYIAPERLSDRPAGPASDLFSLGCTLYSLLTGRSPFSRAEAFAVMHAVLQDQPVIPQNVGPLGLLLEALLRKDPAQRPSVAEAMRLLGPATAVATVPGHPGLVRRGRRQVLRWAAGLAVLVPGAVAVGLVLNGSSEGTGPPADPGDTASPAGLTGIDAAIPIPGVSDWFWVFSGDRYCRVATSAAGHPIGERATELTPITNWANTFGVLPDFRGGIDAVLPVPGRRDEYWVFAGDRYVRIGVAEVTYEDTLLAEPAPVSDWATAFRSQPGFLTGIDAVMPTPDSPDQFWVFSGKEYVRILLAGDQLDGHRLLSGPAELESWENTFGVLPDFRGGVDAVLPVPGRRGEYWVFAGGRYARIGVADGTYDDTLVRDSSPLSD</sequence>
<dbReference type="SUPFAM" id="SSF56112">
    <property type="entry name" value="Protein kinase-like (PK-like)"/>
    <property type="match status" value="1"/>
</dbReference>
<dbReference type="PANTHER" id="PTHR43289:SF6">
    <property type="entry name" value="SERINE_THREONINE-PROTEIN KINASE NEKL-3"/>
    <property type="match status" value="1"/>
</dbReference>
<evidence type="ECO:0000256" key="2">
    <source>
        <dbReference type="ARBA" id="ARBA00022527"/>
    </source>
</evidence>
<dbReference type="GO" id="GO:0005524">
    <property type="term" value="F:ATP binding"/>
    <property type="evidence" value="ECO:0007669"/>
    <property type="project" value="UniProtKB-UniRule"/>
</dbReference>
<evidence type="ECO:0000256" key="6">
    <source>
        <dbReference type="ARBA" id="ARBA00022840"/>
    </source>
</evidence>
<dbReference type="InterPro" id="IPR011009">
    <property type="entry name" value="Kinase-like_dom_sf"/>
</dbReference>
<dbReference type="InterPro" id="IPR017441">
    <property type="entry name" value="Protein_kinase_ATP_BS"/>
</dbReference>
<dbReference type="EMBL" id="MSIF01000002">
    <property type="protein sequence ID" value="OLF13122.1"/>
    <property type="molecule type" value="Genomic_DNA"/>
</dbReference>
<dbReference type="PROSITE" id="PS00107">
    <property type="entry name" value="PROTEIN_KINASE_ATP"/>
    <property type="match status" value="1"/>
</dbReference>
<evidence type="ECO:0000256" key="5">
    <source>
        <dbReference type="ARBA" id="ARBA00022777"/>
    </source>
</evidence>
<dbReference type="Proteomes" id="UP000185696">
    <property type="component" value="Unassembled WGS sequence"/>
</dbReference>
<dbReference type="InterPro" id="IPR036375">
    <property type="entry name" value="Hemopexin-like_dom_sf"/>
</dbReference>
<keyword evidence="3" id="KW-0808">Transferase</keyword>
<dbReference type="Gene3D" id="2.110.10.10">
    <property type="entry name" value="Hemopexin-like domain"/>
    <property type="match status" value="1"/>
</dbReference>
<keyword evidence="2" id="KW-0723">Serine/threonine-protein kinase</keyword>
<dbReference type="PANTHER" id="PTHR43289">
    <property type="entry name" value="MITOGEN-ACTIVATED PROTEIN KINASE KINASE KINASE 20-RELATED"/>
    <property type="match status" value="1"/>
</dbReference>
<feature type="domain" description="Protein kinase" evidence="8">
    <location>
        <begin position="14"/>
        <end position="279"/>
    </location>
</feature>
<dbReference type="SUPFAM" id="SSF50923">
    <property type="entry name" value="Hemopexin-like domain"/>
    <property type="match status" value="1"/>
</dbReference>
<keyword evidence="5" id="KW-0418">Kinase</keyword>
<dbReference type="CDD" id="cd14014">
    <property type="entry name" value="STKc_PknB_like"/>
    <property type="match status" value="1"/>
</dbReference>
<dbReference type="GO" id="GO:0004674">
    <property type="term" value="F:protein serine/threonine kinase activity"/>
    <property type="evidence" value="ECO:0007669"/>
    <property type="project" value="UniProtKB-KW"/>
</dbReference>